<feature type="chain" id="PRO_5015095335" evidence="2">
    <location>
        <begin position="16"/>
        <end position="109"/>
    </location>
</feature>
<reference evidence="3" key="2">
    <citation type="submission" date="2010-07" db="EMBL/GenBank/DDBJ databases">
        <authorList>
            <consortium name="The Broad Institute Genome Sequencing Platform"/>
            <consortium name="Broad Institute Genome Sequencing Center for Infectious Disease"/>
            <person name="Ma L.-J."/>
            <person name="Dead R."/>
            <person name="Young S."/>
            <person name="Zeng Q."/>
            <person name="Koehrsen M."/>
            <person name="Alvarado L."/>
            <person name="Berlin A."/>
            <person name="Chapman S.B."/>
            <person name="Chen Z."/>
            <person name="Freedman E."/>
            <person name="Gellesch M."/>
            <person name="Goldberg J."/>
            <person name="Griggs A."/>
            <person name="Gujja S."/>
            <person name="Heilman E.R."/>
            <person name="Heiman D."/>
            <person name="Hepburn T."/>
            <person name="Howarth C."/>
            <person name="Jen D."/>
            <person name="Larson L."/>
            <person name="Mehta T."/>
            <person name="Neiman D."/>
            <person name="Pearson M."/>
            <person name="Roberts A."/>
            <person name="Saif S."/>
            <person name="Shea T."/>
            <person name="Shenoy N."/>
            <person name="Sisk P."/>
            <person name="Stolte C."/>
            <person name="Sykes S."/>
            <person name="Walk T."/>
            <person name="White J."/>
            <person name="Yandava C."/>
            <person name="Haas B."/>
            <person name="Nusbaum C."/>
            <person name="Birren B."/>
        </authorList>
    </citation>
    <scope>NUCLEOTIDE SEQUENCE</scope>
    <source>
        <strain evidence="3">R3-111a-1</strain>
    </source>
</reference>
<accession>J3PIG0</accession>
<evidence type="ECO:0000313" key="3">
    <source>
        <dbReference type="EMBL" id="EJT69179.1"/>
    </source>
</evidence>
<gene>
    <name evidence="4" type="primary">20353746</name>
    <name evidence="3" type="ORF">GGTG_13288</name>
</gene>
<feature type="signal peptide" evidence="2">
    <location>
        <begin position="1"/>
        <end position="15"/>
    </location>
</feature>
<name>J3PIG0_GAET3</name>
<dbReference type="Proteomes" id="UP000006039">
    <property type="component" value="Unassembled WGS sequence"/>
</dbReference>
<reference evidence="4" key="4">
    <citation type="journal article" date="2015" name="G3 (Bethesda)">
        <title>Genome sequences of three phytopathogenic species of the Magnaporthaceae family of fungi.</title>
        <authorList>
            <person name="Okagaki L.H."/>
            <person name="Nunes C.C."/>
            <person name="Sailsbery J."/>
            <person name="Clay B."/>
            <person name="Brown D."/>
            <person name="John T."/>
            <person name="Oh Y."/>
            <person name="Young N."/>
            <person name="Fitzgerald M."/>
            <person name="Haas B.J."/>
            <person name="Zeng Q."/>
            <person name="Young S."/>
            <person name="Adiconis X."/>
            <person name="Fan L."/>
            <person name="Levin J.Z."/>
            <person name="Mitchell T.K."/>
            <person name="Okubara P.A."/>
            <person name="Farman M.L."/>
            <person name="Kohn L.M."/>
            <person name="Birren B."/>
            <person name="Ma L.-J."/>
            <person name="Dean R.A."/>
        </authorList>
    </citation>
    <scope>NUCLEOTIDE SEQUENCE</scope>
    <source>
        <strain evidence="4">R3-111a-1</strain>
    </source>
</reference>
<organism evidence="3">
    <name type="scientific">Gaeumannomyces tritici (strain R3-111a-1)</name>
    <name type="common">Wheat and barley take-all root rot fungus</name>
    <name type="synonym">Gaeumannomyces graminis var. tritici</name>
    <dbReference type="NCBI Taxonomy" id="644352"/>
    <lineage>
        <taxon>Eukaryota</taxon>
        <taxon>Fungi</taxon>
        <taxon>Dikarya</taxon>
        <taxon>Ascomycota</taxon>
        <taxon>Pezizomycotina</taxon>
        <taxon>Sordariomycetes</taxon>
        <taxon>Sordariomycetidae</taxon>
        <taxon>Magnaporthales</taxon>
        <taxon>Magnaporthaceae</taxon>
        <taxon>Gaeumannomyces</taxon>
    </lineage>
</organism>
<proteinExistence type="predicted"/>
<evidence type="ECO:0000256" key="1">
    <source>
        <dbReference type="SAM" id="MobiDB-lite"/>
    </source>
</evidence>
<reference evidence="4" key="5">
    <citation type="submission" date="2018-04" db="UniProtKB">
        <authorList>
            <consortium name="EnsemblFungi"/>
        </authorList>
    </citation>
    <scope>IDENTIFICATION</scope>
    <source>
        <strain evidence="4">R3-111a-1</strain>
    </source>
</reference>
<evidence type="ECO:0000256" key="2">
    <source>
        <dbReference type="SAM" id="SignalP"/>
    </source>
</evidence>
<dbReference type="HOGENOM" id="CLU_2184131_0_0_1"/>
<feature type="region of interest" description="Disordered" evidence="1">
    <location>
        <begin position="33"/>
        <end position="89"/>
    </location>
</feature>
<sequence>MQLWSAIFLAGLAMAAPVQPNGAGTLETREPILLPNHPSATGAEGSDDAALGKRGRAGIQPVSKLPLPPSLSPWRFPAEGAGKNYGHKRDVTNEQAAERALRARQNFNN</sequence>
<reference evidence="3" key="3">
    <citation type="submission" date="2010-09" db="EMBL/GenBank/DDBJ databases">
        <title>Annotation of Gaeumannomyces graminis var. tritici R3-111a-1.</title>
        <authorList>
            <consortium name="The Broad Institute Genome Sequencing Platform"/>
            <person name="Ma L.-J."/>
            <person name="Dead R."/>
            <person name="Young S.K."/>
            <person name="Zeng Q."/>
            <person name="Gargeya S."/>
            <person name="Fitzgerald M."/>
            <person name="Haas B."/>
            <person name="Abouelleil A."/>
            <person name="Alvarado L."/>
            <person name="Arachchi H.M."/>
            <person name="Berlin A."/>
            <person name="Brown A."/>
            <person name="Chapman S.B."/>
            <person name="Chen Z."/>
            <person name="Dunbar C."/>
            <person name="Freedman E."/>
            <person name="Gearin G."/>
            <person name="Gellesch M."/>
            <person name="Goldberg J."/>
            <person name="Griggs A."/>
            <person name="Gujja S."/>
            <person name="Heiman D."/>
            <person name="Howarth C."/>
            <person name="Larson L."/>
            <person name="Lui A."/>
            <person name="MacDonald P.J.P."/>
            <person name="Mehta T."/>
            <person name="Montmayeur A."/>
            <person name="Murphy C."/>
            <person name="Neiman D."/>
            <person name="Pearson M."/>
            <person name="Priest M."/>
            <person name="Roberts A."/>
            <person name="Saif S."/>
            <person name="Shea T."/>
            <person name="Shenoy N."/>
            <person name="Sisk P."/>
            <person name="Stolte C."/>
            <person name="Sykes S."/>
            <person name="Yandava C."/>
            <person name="Wortman J."/>
            <person name="Nusbaum C."/>
            <person name="Birren B."/>
        </authorList>
    </citation>
    <scope>NUCLEOTIDE SEQUENCE</scope>
    <source>
        <strain evidence="3">R3-111a-1</strain>
    </source>
</reference>
<dbReference type="GeneID" id="20353746"/>
<keyword evidence="2" id="KW-0732">Signal</keyword>
<keyword evidence="5" id="KW-1185">Reference proteome</keyword>
<dbReference type="OrthoDB" id="10622995at2759"/>
<evidence type="ECO:0000313" key="4">
    <source>
        <dbReference type="EnsemblFungi" id="EJT69179"/>
    </source>
</evidence>
<evidence type="ECO:0000313" key="5">
    <source>
        <dbReference type="Proteomes" id="UP000006039"/>
    </source>
</evidence>
<dbReference type="RefSeq" id="XP_009229458.1">
    <property type="nucleotide sequence ID" value="XM_009231194.1"/>
</dbReference>
<dbReference type="EnsemblFungi" id="EJT69179">
    <property type="protein sequence ID" value="EJT69179"/>
    <property type="gene ID" value="GGTG_13288"/>
</dbReference>
<dbReference type="AlphaFoldDB" id="J3PIG0"/>
<protein>
    <submittedName>
        <fullName evidence="3 4">Uncharacterized protein</fullName>
    </submittedName>
</protein>
<reference evidence="5" key="1">
    <citation type="submission" date="2010-07" db="EMBL/GenBank/DDBJ databases">
        <title>The genome sequence of Gaeumannomyces graminis var. tritici strain R3-111a-1.</title>
        <authorList>
            <consortium name="The Broad Institute Genome Sequencing Platform"/>
            <person name="Ma L.-J."/>
            <person name="Dead R."/>
            <person name="Young S."/>
            <person name="Zeng Q."/>
            <person name="Koehrsen M."/>
            <person name="Alvarado L."/>
            <person name="Berlin A."/>
            <person name="Chapman S.B."/>
            <person name="Chen Z."/>
            <person name="Freedman E."/>
            <person name="Gellesch M."/>
            <person name="Goldberg J."/>
            <person name="Griggs A."/>
            <person name="Gujja S."/>
            <person name="Heilman E.R."/>
            <person name="Heiman D."/>
            <person name="Hepburn T."/>
            <person name="Howarth C."/>
            <person name="Jen D."/>
            <person name="Larson L."/>
            <person name="Mehta T."/>
            <person name="Neiman D."/>
            <person name="Pearson M."/>
            <person name="Roberts A."/>
            <person name="Saif S."/>
            <person name="Shea T."/>
            <person name="Shenoy N."/>
            <person name="Sisk P."/>
            <person name="Stolte C."/>
            <person name="Sykes S."/>
            <person name="Walk T."/>
            <person name="White J."/>
            <person name="Yandava C."/>
            <person name="Haas B."/>
            <person name="Nusbaum C."/>
            <person name="Birren B."/>
        </authorList>
    </citation>
    <scope>NUCLEOTIDE SEQUENCE [LARGE SCALE GENOMIC DNA]</scope>
    <source>
        <strain evidence="5">R3-111a-1</strain>
    </source>
</reference>
<dbReference type="VEuPathDB" id="FungiDB:GGTG_13288"/>
<dbReference type="EMBL" id="GL385405">
    <property type="protein sequence ID" value="EJT69179.1"/>
    <property type="molecule type" value="Genomic_DNA"/>
</dbReference>